<evidence type="ECO:0000313" key="8">
    <source>
        <dbReference type="Proteomes" id="UP001180481"/>
    </source>
</evidence>
<dbReference type="CDD" id="cd02440">
    <property type="entry name" value="AdoMet_MTases"/>
    <property type="match status" value="1"/>
</dbReference>
<dbReference type="PRINTS" id="PR02008">
    <property type="entry name" value="RCMTFAMILY"/>
</dbReference>
<keyword evidence="1 5" id="KW-0489">Methyltransferase</keyword>
<dbReference type="SUPFAM" id="SSF53335">
    <property type="entry name" value="S-adenosyl-L-methionine-dependent methyltransferases"/>
    <property type="match status" value="1"/>
</dbReference>
<dbReference type="InterPro" id="IPR001678">
    <property type="entry name" value="MeTrfase_RsmB-F_NOP2_dom"/>
</dbReference>
<dbReference type="Proteomes" id="UP001180481">
    <property type="component" value="Chromosome"/>
</dbReference>
<keyword evidence="4 5" id="KW-0694">RNA-binding</keyword>
<comment type="similarity">
    <text evidence="5">Belongs to the class I-like SAM-binding methyltransferase superfamily. RsmB/NOP family.</text>
</comment>
<dbReference type="GO" id="GO:0008168">
    <property type="term" value="F:methyltransferase activity"/>
    <property type="evidence" value="ECO:0007669"/>
    <property type="project" value="UniProtKB-KW"/>
</dbReference>
<evidence type="ECO:0000256" key="4">
    <source>
        <dbReference type="ARBA" id="ARBA00022884"/>
    </source>
</evidence>
<dbReference type="InterPro" id="IPR054728">
    <property type="entry name" value="RsmB-like_ferredoxin"/>
</dbReference>
<dbReference type="PANTHER" id="PTHR22807:SF53">
    <property type="entry name" value="RIBOSOMAL RNA SMALL SUBUNIT METHYLTRANSFERASE B-RELATED"/>
    <property type="match status" value="1"/>
</dbReference>
<evidence type="ECO:0000256" key="5">
    <source>
        <dbReference type="PROSITE-ProRule" id="PRU01023"/>
    </source>
</evidence>
<evidence type="ECO:0000256" key="1">
    <source>
        <dbReference type="ARBA" id="ARBA00022603"/>
    </source>
</evidence>
<dbReference type="RefSeq" id="WP_309533115.1">
    <property type="nucleotide sequence ID" value="NZ_CP133721.1"/>
</dbReference>
<dbReference type="Pfam" id="PF22458">
    <property type="entry name" value="RsmF-B_ferredox"/>
    <property type="match status" value="1"/>
</dbReference>
<feature type="active site" description="Nucleophile" evidence="5">
    <location>
        <position position="354"/>
    </location>
</feature>
<reference evidence="7" key="1">
    <citation type="submission" date="2023-09" db="EMBL/GenBank/DDBJ databases">
        <title>Flavobacterium sp. 20NA77.7 isolated from freshwater.</title>
        <authorList>
            <person name="Le V."/>
            <person name="Ko S.-R."/>
            <person name="Ahn C.-Y."/>
            <person name="Oh H.-M."/>
        </authorList>
    </citation>
    <scope>NUCLEOTIDE SEQUENCE</scope>
    <source>
        <strain evidence="7">20NA77.7</strain>
    </source>
</reference>
<feature type="binding site" evidence="5">
    <location>
        <position position="301"/>
    </location>
    <ligand>
        <name>S-adenosyl-L-methionine</name>
        <dbReference type="ChEBI" id="CHEBI:59789"/>
    </ligand>
</feature>
<dbReference type="EMBL" id="CP133721">
    <property type="protein sequence ID" value="WMW78825.1"/>
    <property type="molecule type" value="Genomic_DNA"/>
</dbReference>
<comment type="caution">
    <text evidence="5">Lacks conserved residue(s) required for the propagation of feature annotation.</text>
</comment>
<dbReference type="PROSITE" id="PS51686">
    <property type="entry name" value="SAM_MT_RSMB_NOP"/>
    <property type="match status" value="1"/>
</dbReference>
<gene>
    <name evidence="7" type="ORF">RF683_05110</name>
</gene>
<proteinExistence type="inferred from homology"/>
<protein>
    <submittedName>
        <fullName evidence="7">Methyltransferase domain-containing protein</fullName>
    </submittedName>
</protein>
<name>A0ABY9RDV1_9FLAO</name>
<dbReference type="Pfam" id="PF01189">
    <property type="entry name" value="Methyltr_RsmB-F"/>
    <property type="match status" value="1"/>
</dbReference>
<keyword evidence="3 5" id="KW-0949">S-adenosyl-L-methionine</keyword>
<accession>A0ABY9RDV1</accession>
<organism evidence="7 8">
    <name type="scientific">Flavobacterium nakdongensis</name>
    <dbReference type="NCBI Taxonomy" id="3073563"/>
    <lineage>
        <taxon>Bacteria</taxon>
        <taxon>Pseudomonadati</taxon>
        <taxon>Bacteroidota</taxon>
        <taxon>Flavobacteriia</taxon>
        <taxon>Flavobacteriales</taxon>
        <taxon>Flavobacteriaceae</taxon>
        <taxon>Flavobacterium</taxon>
    </lineage>
</organism>
<dbReference type="InterPro" id="IPR049560">
    <property type="entry name" value="MeTrfase_RsmB-F_NOP2_cat"/>
</dbReference>
<sequence>MRFHRNISFAVIDALLAIFNEKEYADKVVARALKLDKRWGSNDRKFVAETIYDIVRWKRLYAEIAEAKEPFTRDYVWRLFAIWAVLRGHTLPDWKYFEQTPVRRIKGKFDELSKNRSVRESIPDWMDEICSKELGDDIWEKEIKAQNEQARVILRVNTLKTTPQKLQELLNTLDIETETLKEYPDALILKERANVFMTDAFKNGLFEVQDASSQLVARFLDIQPGMRVVDACAGAGGKTLHIASLLENKGQIIAMDLYESKLKQLKLRAKRNGVHNIDCRVIESTKTIKKLHEKADRVLIDAPCSGLGVLKRNPDSKWKLQPEFIENIKKTQQEVLENYSKIVKPGGKLVYATCSILPSENQEQVEKFLTTEMGKKFIFVEDKKVLAHESGFDGFYMALLERKK</sequence>
<evidence type="ECO:0000313" key="7">
    <source>
        <dbReference type="EMBL" id="WMW78825.1"/>
    </source>
</evidence>
<keyword evidence="8" id="KW-1185">Reference proteome</keyword>
<dbReference type="GO" id="GO:0032259">
    <property type="term" value="P:methylation"/>
    <property type="evidence" value="ECO:0007669"/>
    <property type="project" value="UniProtKB-KW"/>
</dbReference>
<evidence type="ECO:0000256" key="2">
    <source>
        <dbReference type="ARBA" id="ARBA00022679"/>
    </source>
</evidence>
<evidence type="ECO:0000256" key="3">
    <source>
        <dbReference type="ARBA" id="ARBA00022691"/>
    </source>
</evidence>
<dbReference type="InterPro" id="IPR029063">
    <property type="entry name" value="SAM-dependent_MTases_sf"/>
</dbReference>
<keyword evidence="2 5" id="KW-0808">Transferase</keyword>
<dbReference type="PANTHER" id="PTHR22807">
    <property type="entry name" value="NOP2 YEAST -RELATED NOL1/NOP2/FMU SUN DOMAIN-CONTAINING"/>
    <property type="match status" value="1"/>
</dbReference>
<feature type="domain" description="SAM-dependent MTase RsmB/NOP-type" evidence="6">
    <location>
        <begin position="142"/>
        <end position="403"/>
    </location>
</feature>
<evidence type="ECO:0000259" key="6">
    <source>
        <dbReference type="PROSITE" id="PS51686"/>
    </source>
</evidence>
<dbReference type="InterPro" id="IPR023267">
    <property type="entry name" value="RCMT"/>
</dbReference>
<dbReference type="Gene3D" id="3.30.70.1170">
    <property type="entry name" value="Sun protein, domain 3"/>
    <property type="match status" value="1"/>
</dbReference>
<feature type="binding site" evidence="5">
    <location>
        <position position="256"/>
    </location>
    <ligand>
        <name>S-adenosyl-L-methionine</name>
        <dbReference type="ChEBI" id="CHEBI:59789"/>
    </ligand>
</feature>
<dbReference type="Gene3D" id="3.40.50.150">
    <property type="entry name" value="Vaccinia Virus protein VP39"/>
    <property type="match status" value="1"/>
</dbReference>